<gene>
    <name evidence="2" type="ORF">METZ01_LOCUS108562</name>
</gene>
<reference evidence="2" key="1">
    <citation type="submission" date="2018-05" db="EMBL/GenBank/DDBJ databases">
        <authorList>
            <person name="Lanie J.A."/>
            <person name="Ng W.-L."/>
            <person name="Kazmierczak K.M."/>
            <person name="Andrzejewski T.M."/>
            <person name="Davidsen T.M."/>
            <person name="Wayne K.J."/>
            <person name="Tettelin H."/>
            <person name="Glass J.I."/>
            <person name="Rusch D."/>
            <person name="Podicherti R."/>
            <person name="Tsui H.-C.T."/>
            <person name="Winkler M.E."/>
        </authorList>
    </citation>
    <scope>NUCLEOTIDE SEQUENCE</scope>
</reference>
<protein>
    <recommendedName>
        <fullName evidence="3">MASE1 domain-containing protein</fullName>
    </recommendedName>
</protein>
<dbReference type="EMBL" id="UINC01012808">
    <property type="protein sequence ID" value="SVA55708.1"/>
    <property type="molecule type" value="Genomic_DNA"/>
</dbReference>
<keyword evidence="1" id="KW-0472">Membrane</keyword>
<evidence type="ECO:0008006" key="3">
    <source>
        <dbReference type="Google" id="ProtNLM"/>
    </source>
</evidence>
<feature type="transmembrane region" description="Helical" evidence="1">
    <location>
        <begin position="152"/>
        <end position="170"/>
    </location>
</feature>
<feature type="transmembrane region" description="Helical" evidence="1">
    <location>
        <begin position="44"/>
        <end position="64"/>
    </location>
</feature>
<accession>A0A381WTW6</accession>
<name>A0A381WTW6_9ZZZZ</name>
<evidence type="ECO:0000256" key="1">
    <source>
        <dbReference type="SAM" id="Phobius"/>
    </source>
</evidence>
<sequence>MNEKFEGAKSGTGIFVASAIWAAAIVASAYLCSMLLSIPGAAGASFFWLPCIFMVTGAIWFGWYGMIAAAVGTFIGGALAGNPIAINIGQNPIPAFFANTLLLYYLFKFMNINLSSGEGASSADLFKSTILVAVTIIIAMIAGYYLAPSLGIWGRVIAGAICLIGWYFLAQSTKTSFRLDGDVFKAVIAVVIASVVSAAMGAYVWAGIGGMGAAAWTIVFPGWAMGDIVASILGLGVLFSLTDEMKRRGLSTY</sequence>
<feature type="transmembrane region" description="Helical" evidence="1">
    <location>
        <begin position="218"/>
        <end position="241"/>
    </location>
</feature>
<proteinExistence type="predicted"/>
<feature type="transmembrane region" description="Helical" evidence="1">
    <location>
        <begin position="128"/>
        <end position="146"/>
    </location>
</feature>
<keyword evidence="1" id="KW-1133">Transmembrane helix</keyword>
<keyword evidence="1" id="KW-0812">Transmembrane</keyword>
<feature type="transmembrane region" description="Helical" evidence="1">
    <location>
        <begin position="12"/>
        <end position="32"/>
    </location>
</feature>
<feature type="transmembrane region" description="Helical" evidence="1">
    <location>
        <begin position="84"/>
        <end position="107"/>
    </location>
</feature>
<feature type="transmembrane region" description="Helical" evidence="1">
    <location>
        <begin position="182"/>
        <end position="206"/>
    </location>
</feature>
<evidence type="ECO:0000313" key="2">
    <source>
        <dbReference type="EMBL" id="SVA55708.1"/>
    </source>
</evidence>
<dbReference type="AlphaFoldDB" id="A0A381WTW6"/>
<organism evidence="2">
    <name type="scientific">marine metagenome</name>
    <dbReference type="NCBI Taxonomy" id="408172"/>
    <lineage>
        <taxon>unclassified sequences</taxon>
        <taxon>metagenomes</taxon>
        <taxon>ecological metagenomes</taxon>
    </lineage>
</organism>